<dbReference type="InterPro" id="IPR047200">
    <property type="entry name" value="MFS_YcaD-like"/>
</dbReference>
<dbReference type="InterPro" id="IPR020846">
    <property type="entry name" value="MFS_dom"/>
</dbReference>
<dbReference type="PROSITE" id="PS50850">
    <property type="entry name" value="MFS"/>
    <property type="match status" value="1"/>
</dbReference>
<evidence type="ECO:0000259" key="5">
    <source>
        <dbReference type="PROSITE" id="PS50850"/>
    </source>
</evidence>
<feature type="transmembrane region" description="Helical" evidence="4">
    <location>
        <begin position="80"/>
        <end position="103"/>
    </location>
</feature>
<keyword evidence="1 4" id="KW-0812">Transmembrane</keyword>
<feature type="transmembrane region" description="Helical" evidence="4">
    <location>
        <begin position="12"/>
        <end position="36"/>
    </location>
</feature>
<comment type="caution">
    <text evidence="6">The sequence shown here is derived from an EMBL/GenBank/DDBJ whole genome shotgun (WGS) entry which is preliminary data.</text>
</comment>
<dbReference type="EMBL" id="SNXY01000006">
    <property type="protein sequence ID" value="TDP87165.1"/>
    <property type="molecule type" value="Genomic_DNA"/>
</dbReference>
<protein>
    <submittedName>
        <fullName evidence="6">Putative MFS family arabinose efflux permease</fullName>
    </submittedName>
</protein>
<accession>A0A4R6RM05</accession>
<dbReference type="InterPro" id="IPR036259">
    <property type="entry name" value="MFS_trans_sf"/>
</dbReference>
<evidence type="ECO:0000313" key="7">
    <source>
        <dbReference type="Proteomes" id="UP000294547"/>
    </source>
</evidence>
<dbReference type="PANTHER" id="PTHR23521">
    <property type="entry name" value="TRANSPORTER MFS SUPERFAMILY"/>
    <property type="match status" value="1"/>
</dbReference>
<dbReference type="OrthoDB" id="9797524at2"/>
<name>A0A4R6RM05_9HYPH</name>
<evidence type="ECO:0000256" key="2">
    <source>
        <dbReference type="ARBA" id="ARBA00022989"/>
    </source>
</evidence>
<dbReference type="Gene3D" id="1.20.1250.20">
    <property type="entry name" value="MFS general substrate transporter like domains"/>
    <property type="match status" value="2"/>
</dbReference>
<sequence>MTDASTTPTSTVLSRAAVIATATMFGLTYSLAAALIALDLVARGASEIVIGANAAMHAVGVLVTATILPRIVAAFGIRKLVILALATAAAVLIAFPAAPWIWLWFPLRFLLGMSSEILFVLSETWTNSLSTEETRARSMAAYTAALSIGFASGPAILSVVGSDGVTPFAIGAVISLAAAVFVASPKVSAPAFDEPATGNPLRYMALAPVAISSTVLNAAIETAGLSFLAIYAVQLGWAESGATRLMSVMMIGAILLQLPIGWLGDKMDRIRLLAILAVTATVGALVWPLALQDETATYALLFVWGGAFVGLYTIMLTVVGSRFQGSDLVGIYAAMGLMWGVGALVGPLAAGAAMQATQHGLAFFAAAACGAFALFAIARGRGSS</sequence>
<feature type="transmembrane region" description="Helical" evidence="4">
    <location>
        <begin position="360"/>
        <end position="378"/>
    </location>
</feature>
<keyword evidence="3 4" id="KW-0472">Membrane</keyword>
<feature type="transmembrane region" description="Helical" evidence="4">
    <location>
        <begin position="296"/>
        <end position="319"/>
    </location>
</feature>
<feature type="transmembrane region" description="Helical" evidence="4">
    <location>
        <begin position="270"/>
        <end position="290"/>
    </location>
</feature>
<feature type="transmembrane region" description="Helical" evidence="4">
    <location>
        <begin position="331"/>
        <end position="354"/>
    </location>
</feature>
<keyword evidence="7" id="KW-1185">Reference proteome</keyword>
<evidence type="ECO:0000256" key="3">
    <source>
        <dbReference type="ARBA" id="ARBA00023136"/>
    </source>
</evidence>
<dbReference type="CDD" id="cd17477">
    <property type="entry name" value="MFS_YcaD_like"/>
    <property type="match status" value="1"/>
</dbReference>
<dbReference type="GO" id="GO:0022857">
    <property type="term" value="F:transmembrane transporter activity"/>
    <property type="evidence" value="ECO:0007669"/>
    <property type="project" value="InterPro"/>
</dbReference>
<reference evidence="6 7" key="1">
    <citation type="submission" date="2019-03" db="EMBL/GenBank/DDBJ databases">
        <title>Genomic Encyclopedia of Type Strains, Phase IV (KMG-IV): sequencing the most valuable type-strain genomes for metagenomic binning, comparative biology and taxonomic classification.</title>
        <authorList>
            <person name="Goeker M."/>
        </authorList>
    </citation>
    <scope>NUCLEOTIDE SEQUENCE [LARGE SCALE GENOMIC DNA]</scope>
    <source>
        <strain evidence="6 7">DSM 102969</strain>
    </source>
</reference>
<dbReference type="Proteomes" id="UP000294547">
    <property type="component" value="Unassembled WGS sequence"/>
</dbReference>
<organism evidence="6 7">
    <name type="scientific">Oharaeibacter diazotrophicus</name>
    <dbReference type="NCBI Taxonomy" id="1920512"/>
    <lineage>
        <taxon>Bacteria</taxon>
        <taxon>Pseudomonadati</taxon>
        <taxon>Pseudomonadota</taxon>
        <taxon>Alphaproteobacteria</taxon>
        <taxon>Hyphomicrobiales</taxon>
        <taxon>Pleomorphomonadaceae</taxon>
        <taxon>Oharaeibacter</taxon>
    </lineage>
</organism>
<feature type="transmembrane region" description="Helical" evidence="4">
    <location>
        <begin position="205"/>
        <end position="233"/>
    </location>
</feature>
<feature type="domain" description="Major facilitator superfamily (MFS) profile" evidence="5">
    <location>
        <begin position="1"/>
        <end position="384"/>
    </location>
</feature>
<evidence type="ECO:0000256" key="1">
    <source>
        <dbReference type="ARBA" id="ARBA00022692"/>
    </source>
</evidence>
<dbReference type="PANTHER" id="PTHR23521:SF3">
    <property type="entry name" value="MFS TRANSPORTER"/>
    <property type="match status" value="1"/>
</dbReference>
<gene>
    <name evidence="6" type="ORF">EDD54_1052</name>
</gene>
<dbReference type="Pfam" id="PF07690">
    <property type="entry name" value="MFS_1"/>
    <property type="match status" value="2"/>
</dbReference>
<evidence type="ECO:0000256" key="4">
    <source>
        <dbReference type="SAM" id="Phobius"/>
    </source>
</evidence>
<feature type="transmembrane region" description="Helical" evidence="4">
    <location>
        <begin position="139"/>
        <end position="159"/>
    </location>
</feature>
<dbReference type="AlphaFoldDB" id="A0A4R6RM05"/>
<keyword evidence="2 4" id="KW-1133">Transmembrane helix</keyword>
<dbReference type="InterPro" id="IPR011701">
    <property type="entry name" value="MFS"/>
</dbReference>
<dbReference type="GO" id="GO:0005886">
    <property type="term" value="C:plasma membrane"/>
    <property type="evidence" value="ECO:0007669"/>
    <property type="project" value="TreeGrafter"/>
</dbReference>
<feature type="transmembrane region" description="Helical" evidence="4">
    <location>
        <begin position="48"/>
        <end position="68"/>
    </location>
</feature>
<dbReference type="RefSeq" id="WP_126535924.1">
    <property type="nucleotide sequence ID" value="NZ_BSPM01000008.1"/>
</dbReference>
<dbReference type="SUPFAM" id="SSF103473">
    <property type="entry name" value="MFS general substrate transporter"/>
    <property type="match status" value="1"/>
</dbReference>
<feature type="transmembrane region" description="Helical" evidence="4">
    <location>
        <begin position="245"/>
        <end position="263"/>
    </location>
</feature>
<proteinExistence type="predicted"/>
<feature type="transmembrane region" description="Helical" evidence="4">
    <location>
        <begin position="165"/>
        <end position="184"/>
    </location>
</feature>
<evidence type="ECO:0000313" key="6">
    <source>
        <dbReference type="EMBL" id="TDP87165.1"/>
    </source>
</evidence>